<reference evidence="3 4" key="1">
    <citation type="journal article" date="2016" name="Proc. Natl. Acad. Sci. U.S.A.">
        <title>Comparative genomics of biotechnologically important yeasts.</title>
        <authorList>
            <person name="Riley R."/>
            <person name="Haridas S."/>
            <person name="Wolfe K.H."/>
            <person name="Lopes M.R."/>
            <person name="Hittinger C.T."/>
            <person name="Goeker M."/>
            <person name="Salamov A.A."/>
            <person name="Wisecaver J.H."/>
            <person name="Long T.M."/>
            <person name="Calvey C.H."/>
            <person name="Aerts A.L."/>
            <person name="Barry K.W."/>
            <person name="Choi C."/>
            <person name="Clum A."/>
            <person name="Coughlan A.Y."/>
            <person name="Deshpande S."/>
            <person name="Douglass A.P."/>
            <person name="Hanson S.J."/>
            <person name="Klenk H.-P."/>
            <person name="LaButti K.M."/>
            <person name="Lapidus A."/>
            <person name="Lindquist E.A."/>
            <person name="Lipzen A.M."/>
            <person name="Meier-Kolthoff J.P."/>
            <person name="Ohm R.A."/>
            <person name="Otillar R.P."/>
            <person name="Pangilinan J.L."/>
            <person name="Peng Y."/>
            <person name="Rokas A."/>
            <person name="Rosa C.A."/>
            <person name="Scheuner C."/>
            <person name="Sibirny A.A."/>
            <person name="Slot J.C."/>
            <person name="Stielow J.B."/>
            <person name="Sun H."/>
            <person name="Kurtzman C.P."/>
            <person name="Blackwell M."/>
            <person name="Grigoriev I.V."/>
            <person name="Jeffries T.W."/>
        </authorList>
    </citation>
    <scope>NUCLEOTIDE SEQUENCE [LARGE SCALE GENOMIC DNA]</scope>
    <source>
        <strain evidence="3 4">DSM 6958</strain>
    </source>
</reference>
<evidence type="ECO:0000256" key="1">
    <source>
        <dbReference type="PROSITE-ProRule" id="PRU00502"/>
    </source>
</evidence>
<dbReference type="InterPro" id="IPR001607">
    <property type="entry name" value="Znf_UBP"/>
</dbReference>
<dbReference type="EMBL" id="KV454414">
    <property type="protein sequence ID" value="ODQ63717.1"/>
    <property type="molecule type" value="Genomic_DNA"/>
</dbReference>
<dbReference type="Proteomes" id="UP000095009">
    <property type="component" value="Unassembled WGS sequence"/>
</dbReference>
<dbReference type="OrthoDB" id="5336357at2759"/>
<evidence type="ECO:0000259" key="2">
    <source>
        <dbReference type="PROSITE" id="PS50271"/>
    </source>
</evidence>
<keyword evidence="1" id="KW-0479">Metal-binding</keyword>
<gene>
    <name evidence="3" type="ORF">NADFUDRAFT_53372</name>
</gene>
<name>A0A1E3PFR4_9ASCO</name>
<dbReference type="GO" id="GO:0008270">
    <property type="term" value="F:zinc ion binding"/>
    <property type="evidence" value="ECO:0007669"/>
    <property type="project" value="UniProtKB-KW"/>
</dbReference>
<keyword evidence="1" id="KW-0862">Zinc</keyword>
<feature type="domain" description="UBP-type" evidence="2">
    <location>
        <begin position="128"/>
        <end position="175"/>
    </location>
</feature>
<accession>A0A1E3PFR4</accession>
<proteinExistence type="predicted"/>
<organism evidence="3 4">
    <name type="scientific">Nadsonia fulvescens var. elongata DSM 6958</name>
    <dbReference type="NCBI Taxonomy" id="857566"/>
    <lineage>
        <taxon>Eukaryota</taxon>
        <taxon>Fungi</taxon>
        <taxon>Dikarya</taxon>
        <taxon>Ascomycota</taxon>
        <taxon>Saccharomycotina</taxon>
        <taxon>Dipodascomycetes</taxon>
        <taxon>Dipodascales</taxon>
        <taxon>Dipodascales incertae sedis</taxon>
        <taxon>Nadsonia</taxon>
    </lineage>
</organism>
<keyword evidence="1" id="KW-0863">Zinc-finger</keyword>
<evidence type="ECO:0000313" key="3">
    <source>
        <dbReference type="EMBL" id="ODQ63717.1"/>
    </source>
</evidence>
<sequence>MFSRKRKAIDDDSAEYYNLDINQPFDYGLQSSLLNTNTLPMSLHPHSTTGSATSFMPTPMTSPCSSHGSPLEREMAGTENHKKQTCKPVETHIHRTTLDRLYQAQINLARCKANSSALYCRPNSIETQTCEDCDKPIPEDEVEDYQCVNCAKVVCESCSIRSIYRNNLSLCLHCS</sequence>
<dbReference type="PROSITE" id="PS50271">
    <property type="entry name" value="ZF_UBP"/>
    <property type="match status" value="1"/>
</dbReference>
<evidence type="ECO:0000313" key="4">
    <source>
        <dbReference type="Proteomes" id="UP000095009"/>
    </source>
</evidence>
<keyword evidence="4" id="KW-1185">Reference proteome</keyword>
<protein>
    <recommendedName>
        <fullName evidence="2">UBP-type domain-containing protein</fullName>
    </recommendedName>
</protein>
<dbReference type="AlphaFoldDB" id="A0A1E3PFR4"/>